<name>A0A9D1EH91_9FIRM</name>
<organism evidence="6 7">
    <name type="scientific">Candidatus Egerieimonas intestinavium</name>
    <dbReference type="NCBI Taxonomy" id="2840777"/>
    <lineage>
        <taxon>Bacteria</taxon>
        <taxon>Bacillati</taxon>
        <taxon>Bacillota</taxon>
        <taxon>Clostridia</taxon>
        <taxon>Lachnospirales</taxon>
        <taxon>Lachnospiraceae</taxon>
        <taxon>Lachnospiraceae incertae sedis</taxon>
        <taxon>Candidatus Egerieimonas</taxon>
    </lineage>
</organism>
<dbReference type="PANTHER" id="PTHR11085:SF10">
    <property type="entry name" value="NAD-DEPENDENT PROTEIN DEACYLASE SIRTUIN-5, MITOCHONDRIAL-RELATED"/>
    <property type="match status" value="1"/>
</dbReference>
<dbReference type="InterPro" id="IPR029035">
    <property type="entry name" value="DHS-like_NAD/FAD-binding_dom"/>
</dbReference>
<dbReference type="Gene3D" id="3.30.1600.10">
    <property type="entry name" value="SIR2/SIRT2 'Small Domain"/>
    <property type="match status" value="1"/>
</dbReference>
<dbReference type="Gene3D" id="3.40.50.1220">
    <property type="entry name" value="TPP-binding domain"/>
    <property type="match status" value="1"/>
</dbReference>
<feature type="binding site" evidence="4">
    <location>
        <position position="131"/>
    </location>
    <ligand>
        <name>Zn(2+)</name>
        <dbReference type="ChEBI" id="CHEBI:29105"/>
    </ligand>
</feature>
<dbReference type="GO" id="GO:0046872">
    <property type="term" value="F:metal ion binding"/>
    <property type="evidence" value="ECO:0007669"/>
    <property type="project" value="UniProtKB-KW"/>
</dbReference>
<feature type="binding site" evidence="4">
    <location>
        <position position="152"/>
    </location>
    <ligand>
        <name>Zn(2+)</name>
        <dbReference type="ChEBI" id="CHEBI:29105"/>
    </ligand>
</feature>
<evidence type="ECO:0000313" key="6">
    <source>
        <dbReference type="EMBL" id="HIR91982.1"/>
    </source>
</evidence>
<comment type="caution">
    <text evidence="6">The sequence shown here is derived from an EMBL/GenBank/DDBJ whole genome shotgun (WGS) entry which is preliminary data.</text>
</comment>
<dbReference type="InterPro" id="IPR026590">
    <property type="entry name" value="Ssirtuin_cat_dom"/>
</dbReference>
<feature type="binding site" evidence="4">
    <location>
        <position position="134"/>
    </location>
    <ligand>
        <name>Zn(2+)</name>
        <dbReference type="ChEBI" id="CHEBI:29105"/>
    </ligand>
</feature>
<feature type="binding site" evidence="4">
    <location>
        <position position="155"/>
    </location>
    <ligand>
        <name>Zn(2+)</name>
        <dbReference type="ChEBI" id="CHEBI:29105"/>
    </ligand>
</feature>
<keyword evidence="4" id="KW-0479">Metal-binding</keyword>
<keyword evidence="2" id="KW-0808">Transferase</keyword>
<dbReference type="InterPro" id="IPR050134">
    <property type="entry name" value="NAD-dep_sirtuin_deacylases"/>
</dbReference>
<dbReference type="GO" id="GO:0070403">
    <property type="term" value="F:NAD+ binding"/>
    <property type="evidence" value="ECO:0007669"/>
    <property type="project" value="InterPro"/>
</dbReference>
<dbReference type="PROSITE" id="PS50305">
    <property type="entry name" value="SIRTUIN"/>
    <property type="match status" value="1"/>
</dbReference>
<protein>
    <recommendedName>
        <fullName evidence="1">protein acetyllysine N-acetyltransferase</fullName>
        <ecNumber evidence="1">2.3.1.286</ecNumber>
    </recommendedName>
</protein>
<evidence type="ECO:0000256" key="4">
    <source>
        <dbReference type="PROSITE-ProRule" id="PRU00236"/>
    </source>
</evidence>
<dbReference type="InterPro" id="IPR003000">
    <property type="entry name" value="Sirtuin"/>
</dbReference>
<evidence type="ECO:0000313" key="7">
    <source>
        <dbReference type="Proteomes" id="UP000886841"/>
    </source>
</evidence>
<dbReference type="InterPro" id="IPR026591">
    <property type="entry name" value="Sirtuin_cat_small_dom_sf"/>
</dbReference>
<keyword evidence="3" id="KW-0520">NAD</keyword>
<dbReference type="GO" id="GO:0017136">
    <property type="term" value="F:histone deacetylase activity, NAD-dependent"/>
    <property type="evidence" value="ECO:0007669"/>
    <property type="project" value="TreeGrafter"/>
</dbReference>
<proteinExistence type="predicted"/>
<evidence type="ECO:0000256" key="1">
    <source>
        <dbReference type="ARBA" id="ARBA00012928"/>
    </source>
</evidence>
<dbReference type="EMBL" id="DVHU01000008">
    <property type="protein sequence ID" value="HIR91982.1"/>
    <property type="molecule type" value="Genomic_DNA"/>
</dbReference>
<dbReference type="PANTHER" id="PTHR11085">
    <property type="entry name" value="NAD-DEPENDENT PROTEIN DEACYLASE SIRTUIN-5, MITOCHONDRIAL-RELATED"/>
    <property type="match status" value="1"/>
</dbReference>
<evidence type="ECO:0000256" key="3">
    <source>
        <dbReference type="ARBA" id="ARBA00023027"/>
    </source>
</evidence>
<feature type="domain" description="Deacetylase sirtuin-type" evidence="5">
    <location>
        <begin position="1"/>
        <end position="244"/>
    </location>
</feature>
<gene>
    <name evidence="6" type="ORF">IAB98_01000</name>
</gene>
<dbReference type="AlphaFoldDB" id="A0A9D1EH91"/>
<dbReference type="Proteomes" id="UP000886841">
    <property type="component" value="Unassembled WGS sequence"/>
</dbReference>
<dbReference type="EC" id="2.3.1.286" evidence="1"/>
<evidence type="ECO:0000259" key="5">
    <source>
        <dbReference type="PROSITE" id="PS50305"/>
    </source>
</evidence>
<dbReference type="Pfam" id="PF02146">
    <property type="entry name" value="SIR2"/>
    <property type="match status" value="1"/>
</dbReference>
<reference evidence="6" key="1">
    <citation type="submission" date="2020-10" db="EMBL/GenBank/DDBJ databases">
        <authorList>
            <person name="Gilroy R."/>
        </authorList>
    </citation>
    <scope>NUCLEOTIDE SEQUENCE</scope>
    <source>
        <strain evidence="6">ChiSxjej1B13-7041</strain>
    </source>
</reference>
<keyword evidence="4" id="KW-0862">Zinc</keyword>
<reference evidence="6" key="2">
    <citation type="journal article" date="2021" name="PeerJ">
        <title>Extensive microbial diversity within the chicken gut microbiome revealed by metagenomics and culture.</title>
        <authorList>
            <person name="Gilroy R."/>
            <person name="Ravi A."/>
            <person name="Getino M."/>
            <person name="Pursley I."/>
            <person name="Horton D.L."/>
            <person name="Alikhan N.F."/>
            <person name="Baker D."/>
            <person name="Gharbi K."/>
            <person name="Hall N."/>
            <person name="Watson M."/>
            <person name="Adriaenssens E.M."/>
            <person name="Foster-Nyarko E."/>
            <person name="Jarju S."/>
            <person name="Secka A."/>
            <person name="Antonio M."/>
            <person name="Oren A."/>
            <person name="Chaudhuri R.R."/>
            <person name="La Ragione R."/>
            <person name="Hildebrand F."/>
            <person name="Pallen M.J."/>
        </authorList>
    </citation>
    <scope>NUCLEOTIDE SEQUENCE</scope>
    <source>
        <strain evidence="6">ChiSxjej1B13-7041</strain>
    </source>
</reference>
<evidence type="ECO:0000256" key="2">
    <source>
        <dbReference type="ARBA" id="ARBA00022679"/>
    </source>
</evidence>
<accession>A0A9D1EH91</accession>
<dbReference type="SUPFAM" id="SSF52467">
    <property type="entry name" value="DHS-like NAD/FAD-binding domain"/>
    <property type="match status" value="1"/>
</dbReference>
<sequence length="244" mass="27738">MDKKLERLKHMIEESNYTVAMSGSGMLDESGSASLKDQSRAYDIEEKYGSSPEDIFTSAYYNTRAEQFFHFYREELLKKIPDPTKSGEVMAKLEEMGKLNCIITANLFEQCQRAGCKNVINLHGSIYRNKCPRCGKTFDKDYILQSKTVPRCDVCGAVVRPQLSLYGEMLDSQIVARTVEEVERAEVLLLLGTTLESELYSNYIRYFNGKSLVIIHKEPHHSDEKADLVILGDPKDVLPQLGYL</sequence>
<feature type="active site" description="Proton acceptor" evidence="4">
    <location>
        <position position="123"/>
    </location>
</feature>